<accession>A0A2T2NGD9</accession>
<dbReference type="EMBL" id="KZ678139">
    <property type="protein sequence ID" value="PSN64098.1"/>
    <property type="molecule type" value="Genomic_DNA"/>
</dbReference>
<dbReference type="PANTHER" id="PTHR43662">
    <property type="match status" value="1"/>
</dbReference>
<dbReference type="InterPro" id="IPR018535">
    <property type="entry name" value="DUF1996"/>
</dbReference>
<reference evidence="3 4" key="1">
    <citation type="journal article" date="2018" name="Front. Microbiol.">
        <title>Genome-Wide Analysis of Corynespora cassiicola Leaf Fall Disease Putative Effectors.</title>
        <authorList>
            <person name="Lopez D."/>
            <person name="Ribeiro S."/>
            <person name="Label P."/>
            <person name="Fumanal B."/>
            <person name="Venisse J.S."/>
            <person name="Kohler A."/>
            <person name="de Oliveira R.R."/>
            <person name="Labutti K."/>
            <person name="Lipzen A."/>
            <person name="Lail K."/>
            <person name="Bauer D."/>
            <person name="Ohm R.A."/>
            <person name="Barry K.W."/>
            <person name="Spatafora J."/>
            <person name="Grigoriev I.V."/>
            <person name="Martin F.M."/>
            <person name="Pujade-Renaud V."/>
        </authorList>
    </citation>
    <scope>NUCLEOTIDE SEQUENCE [LARGE SCALE GENOMIC DNA]</scope>
    <source>
        <strain evidence="3 4">Philippines</strain>
    </source>
</reference>
<keyword evidence="4" id="KW-1185">Reference proteome</keyword>
<dbReference type="Proteomes" id="UP000240883">
    <property type="component" value="Unassembled WGS sequence"/>
</dbReference>
<keyword evidence="1" id="KW-0732">Signal</keyword>
<organism evidence="3 4">
    <name type="scientific">Corynespora cassiicola Philippines</name>
    <dbReference type="NCBI Taxonomy" id="1448308"/>
    <lineage>
        <taxon>Eukaryota</taxon>
        <taxon>Fungi</taxon>
        <taxon>Dikarya</taxon>
        <taxon>Ascomycota</taxon>
        <taxon>Pezizomycotina</taxon>
        <taxon>Dothideomycetes</taxon>
        <taxon>Pleosporomycetidae</taxon>
        <taxon>Pleosporales</taxon>
        <taxon>Corynesporascaceae</taxon>
        <taxon>Corynespora</taxon>
    </lineage>
</organism>
<protein>
    <recommendedName>
        <fullName evidence="2">DUF1996 domain-containing protein</fullName>
    </recommendedName>
</protein>
<dbReference type="AlphaFoldDB" id="A0A2T2NGD9"/>
<dbReference type="PANTHER" id="PTHR43662:SF12">
    <property type="entry name" value="DUF1996 DOMAIN-CONTAINING PROTEIN-RELATED"/>
    <property type="match status" value="1"/>
</dbReference>
<proteinExistence type="predicted"/>
<sequence>MPSKVLLLAAAAGLASAYTNTDVGQFMLKNIDPIVVPGEYKSHMHSFFGSDAVTKDLPTSEQLRAGCATAKNPNDFSVYWVPTLYHVDPSTKARTAITPKRFTAYYQFEKTSAEVPIPENYHAVAGVSSATTAAETDSNVRLAWLCEGEKFDAGGKEWSDFPTSTCSKTLQTAFWFQDCVNEETLESDWSDDGVCPSGMKIMPQLRFSIRYDVSDVAGSWDGEAPFELACGPSHCMHGDFINGWLPETAEKMVTALTKENSFQSLDGPNGKTRAGSICDREAVDQDPENGTDDYDTSLEMMKNGTVKARGIGQRSQTAAALRASRSEKLNLATAMIM</sequence>
<dbReference type="STRING" id="1448308.A0A2T2NGD9"/>
<evidence type="ECO:0000313" key="3">
    <source>
        <dbReference type="EMBL" id="PSN64098.1"/>
    </source>
</evidence>
<evidence type="ECO:0000259" key="2">
    <source>
        <dbReference type="Pfam" id="PF09362"/>
    </source>
</evidence>
<evidence type="ECO:0000256" key="1">
    <source>
        <dbReference type="SAM" id="SignalP"/>
    </source>
</evidence>
<evidence type="ECO:0000313" key="4">
    <source>
        <dbReference type="Proteomes" id="UP000240883"/>
    </source>
</evidence>
<name>A0A2T2NGD9_CORCC</name>
<feature type="signal peptide" evidence="1">
    <location>
        <begin position="1"/>
        <end position="17"/>
    </location>
</feature>
<dbReference type="OrthoDB" id="74764at2759"/>
<gene>
    <name evidence="3" type="ORF">BS50DRAFT_637391</name>
</gene>
<dbReference type="Pfam" id="PF09362">
    <property type="entry name" value="DUF1996"/>
    <property type="match status" value="1"/>
</dbReference>
<feature type="domain" description="DUF1996" evidence="2">
    <location>
        <begin position="32"/>
        <end position="244"/>
    </location>
</feature>
<feature type="chain" id="PRO_5015507123" description="DUF1996 domain-containing protein" evidence="1">
    <location>
        <begin position="18"/>
        <end position="337"/>
    </location>
</feature>